<dbReference type="EMBL" id="ARXU01000013">
    <property type="protein sequence ID" value="KGD60216.1"/>
    <property type="molecule type" value="Genomic_DNA"/>
</dbReference>
<keyword evidence="3" id="KW-1185">Reference proteome</keyword>
<proteinExistence type="predicted"/>
<feature type="domain" description="DUF4350" evidence="1">
    <location>
        <begin position="39"/>
        <end position="290"/>
    </location>
</feature>
<evidence type="ECO:0000313" key="2">
    <source>
        <dbReference type="EMBL" id="KGD60216.1"/>
    </source>
</evidence>
<evidence type="ECO:0000259" key="1">
    <source>
        <dbReference type="Pfam" id="PF14258"/>
    </source>
</evidence>
<dbReference type="Pfam" id="PF14258">
    <property type="entry name" value="DUF4350"/>
    <property type="match status" value="1"/>
</dbReference>
<comment type="caution">
    <text evidence="2">The sequence shown here is derived from an EMBL/GenBank/DDBJ whole genome shotgun (WGS) entry which is preliminary data.</text>
</comment>
<reference evidence="2 3" key="1">
    <citation type="submission" date="2012-09" db="EMBL/GenBank/DDBJ databases">
        <title>Genome Sequence of alkane-degrading Bacterium Alcanivorax jadensis T9.</title>
        <authorList>
            <person name="Lai Q."/>
            <person name="Shao Z."/>
        </authorList>
    </citation>
    <scope>NUCLEOTIDE SEQUENCE [LARGE SCALE GENOMIC DNA]</scope>
    <source>
        <strain evidence="2 3">T9</strain>
    </source>
</reference>
<dbReference type="Proteomes" id="UP000029443">
    <property type="component" value="Unassembled WGS sequence"/>
</dbReference>
<accession>A0ABR4WAY7</accession>
<gene>
    <name evidence="2" type="ORF">T9A_02789</name>
</gene>
<dbReference type="RefSeq" id="WP_035249627.1">
    <property type="nucleotide sequence ID" value="NZ_ARXU01000013.1"/>
</dbReference>
<name>A0ABR4WAY7_9GAMM</name>
<protein>
    <recommendedName>
        <fullName evidence="1">DUF4350 domain-containing protein</fullName>
    </recommendedName>
</protein>
<dbReference type="InterPro" id="IPR025646">
    <property type="entry name" value="DUF4350"/>
</dbReference>
<organism evidence="2 3">
    <name type="scientific">Alcanivorax jadensis T9</name>
    <dbReference type="NCBI Taxonomy" id="1177181"/>
    <lineage>
        <taxon>Bacteria</taxon>
        <taxon>Pseudomonadati</taxon>
        <taxon>Pseudomonadota</taxon>
        <taxon>Gammaproteobacteria</taxon>
        <taxon>Oceanospirillales</taxon>
        <taxon>Alcanivoracaceae</taxon>
        <taxon>Alcanivorax</taxon>
    </lineage>
</organism>
<sequence length="435" mass="49219">MHRKLPWLGALLVVALIIAYYALTEPVTVIQRTAPDSAIQRNPYSAAQAWLAQRGQPSQRVLSAAALFPLPEEDITLIIDKQRGLLSHSQVRALLHWVEAGGELIVEARPLPKSRDEDTATETDWQDNDALLYSLGITVWKGEALADEEELDPFFELLDALPAFAGNPLQYCLLTDNDELRETCEALACEAPPQPEPLLLHAGDDQPSRRIQLHSQHVLWHDSWNEEDTPAEFLPEWPVEVTAYADNDDGSQLVQLSLGDGQVTVLTDLGLWDNQNLLYFDHAWLLAWLTGNQPVWFVHSVAMPPLLQWLWLRAPELGTALLLLVGLWLWSRIPRRGPIQPVAEDNNRDYLQHLHASGYFQWRTEQQDTLLTALRQQALARLNRYHHQRQQALERAASHLKVTVAQLDHALTQPPANRDQLAQQVALLQALRSDT</sequence>
<evidence type="ECO:0000313" key="3">
    <source>
        <dbReference type="Proteomes" id="UP000029443"/>
    </source>
</evidence>